<organism evidence="1">
    <name type="scientific">Arundo donax</name>
    <name type="common">Giant reed</name>
    <name type="synonym">Donax arundinaceus</name>
    <dbReference type="NCBI Taxonomy" id="35708"/>
    <lineage>
        <taxon>Eukaryota</taxon>
        <taxon>Viridiplantae</taxon>
        <taxon>Streptophyta</taxon>
        <taxon>Embryophyta</taxon>
        <taxon>Tracheophyta</taxon>
        <taxon>Spermatophyta</taxon>
        <taxon>Magnoliopsida</taxon>
        <taxon>Liliopsida</taxon>
        <taxon>Poales</taxon>
        <taxon>Poaceae</taxon>
        <taxon>PACMAD clade</taxon>
        <taxon>Arundinoideae</taxon>
        <taxon>Arundineae</taxon>
        <taxon>Arundo</taxon>
    </lineage>
</organism>
<reference evidence="1" key="2">
    <citation type="journal article" date="2015" name="Data Brief">
        <title>Shoot transcriptome of the giant reed, Arundo donax.</title>
        <authorList>
            <person name="Barrero R.A."/>
            <person name="Guerrero F.D."/>
            <person name="Moolhuijzen P."/>
            <person name="Goolsby J.A."/>
            <person name="Tidwell J."/>
            <person name="Bellgard S.E."/>
            <person name="Bellgard M.I."/>
        </authorList>
    </citation>
    <scope>NUCLEOTIDE SEQUENCE</scope>
    <source>
        <tissue evidence="1">Shoot tissue taken approximately 20 cm above the soil surface</tissue>
    </source>
</reference>
<name>A0A0A8ZQ61_ARUDO</name>
<protein>
    <submittedName>
        <fullName evidence="1">Uncharacterized protein</fullName>
    </submittedName>
</protein>
<dbReference type="AlphaFoldDB" id="A0A0A8ZQ61"/>
<accession>A0A0A8ZQ61</accession>
<proteinExistence type="predicted"/>
<sequence length="129" mass="14048">MHQPMQSPTICAPSNGDGNAGQEGLLVIGPVVLVELPLATLHINTGRRGGGHHSGEEGRQVQACVRPYSSELSLLSSCILTGPSDDVEVEMAKPPMKPAEGHIMYWYREMEDELYLILELGDKLNHDKS</sequence>
<reference evidence="1" key="1">
    <citation type="submission" date="2014-09" db="EMBL/GenBank/DDBJ databases">
        <authorList>
            <person name="Magalhaes I.L.F."/>
            <person name="Oliveira U."/>
            <person name="Santos F.R."/>
            <person name="Vidigal T.H.D.A."/>
            <person name="Brescovit A.D."/>
            <person name="Santos A.J."/>
        </authorList>
    </citation>
    <scope>NUCLEOTIDE SEQUENCE</scope>
    <source>
        <tissue evidence="1">Shoot tissue taken approximately 20 cm above the soil surface</tissue>
    </source>
</reference>
<dbReference type="EMBL" id="GBRH01260928">
    <property type="protein sequence ID" value="JAD36967.1"/>
    <property type="molecule type" value="Transcribed_RNA"/>
</dbReference>
<evidence type="ECO:0000313" key="1">
    <source>
        <dbReference type="EMBL" id="JAD36967.1"/>
    </source>
</evidence>